<dbReference type="GO" id="GO:0016787">
    <property type="term" value="F:hydrolase activity"/>
    <property type="evidence" value="ECO:0007669"/>
    <property type="project" value="UniProtKB-KW"/>
</dbReference>
<dbReference type="Proteomes" id="UP000072605">
    <property type="component" value="Unassembled WGS sequence"/>
</dbReference>
<dbReference type="InterPro" id="IPR029058">
    <property type="entry name" value="AB_hydrolase_fold"/>
</dbReference>
<reference evidence="4 7" key="3">
    <citation type="submission" date="2023-12" db="EMBL/GenBank/DDBJ databases">
        <authorList>
            <person name="Easwaran N."/>
            <person name="Lazarus H.P.S."/>
        </authorList>
    </citation>
    <scope>NUCLEOTIDE SEQUENCE [LARGE SCALE GENOMIC DNA]</scope>
    <source>
        <strain evidence="4 7">VIT-2023</strain>
    </source>
</reference>
<proteinExistence type="predicted"/>
<evidence type="ECO:0000259" key="1">
    <source>
        <dbReference type="Pfam" id="PF12146"/>
    </source>
</evidence>
<dbReference type="Pfam" id="PF12146">
    <property type="entry name" value="Hydrolase_4"/>
    <property type="match status" value="1"/>
</dbReference>
<dbReference type="Gene3D" id="3.40.50.1820">
    <property type="entry name" value="alpha/beta hydrolase"/>
    <property type="match status" value="1"/>
</dbReference>
<evidence type="ECO:0000313" key="7">
    <source>
        <dbReference type="Proteomes" id="UP001387110"/>
    </source>
</evidence>
<evidence type="ECO:0000313" key="6">
    <source>
        <dbReference type="Proteomes" id="UP000072605"/>
    </source>
</evidence>
<evidence type="ECO:0000313" key="2">
    <source>
        <dbReference type="EMBL" id="KSU50267.1"/>
    </source>
</evidence>
<reference evidence="2 5" key="1">
    <citation type="journal article" date="2015" name="Int. J. Syst. Evol. Microbiol.">
        <title>Exiguobacterium enclense sp. nov., isolated from sediment.</title>
        <authorList>
            <person name="Dastager S.G."/>
            <person name="Mawlankar R."/>
            <person name="Sonalkar V.V."/>
            <person name="Thorat M.N."/>
            <person name="Mual P."/>
            <person name="Verma A."/>
            <person name="Krishnamurthi S."/>
            <person name="Tang S.K."/>
            <person name="Li W.J."/>
        </authorList>
    </citation>
    <scope>NUCLEOTIDE SEQUENCE [LARGE SCALE GENOMIC DNA]</scope>
    <source>
        <strain evidence="2 5">NIO-1109</strain>
    </source>
</reference>
<feature type="domain" description="Serine aminopeptidase S33" evidence="1">
    <location>
        <begin position="55"/>
        <end position="138"/>
    </location>
</feature>
<dbReference type="EMBL" id="JBAWKY010000001">
    <property type="protein sequence ID" value="MEI4461740.1"/>
    <property type="molecule type" value="Genomic_DNA"/>
</dbReference>
<dbReference type="RefSeq" id="WP_035396459.1">
    <property type="nucleotide sequence ID" value="NZ_FMYN01000001.1"/>
</dbReference>
<organism evidence="2 5">
    <name type="scientific">Exiguobacterium indicum</name>
    <dbReference type="NCBI Taxonomy" id="296995"/>
    <lineage>
        <taxon>Bacteria</taxon>
        <taxon>Bacillati</taxon>
        <taxon>Bacillota</taxon>
        <taxon>Bacilli</taxon>
        <taxon>Bacillales</taxon>
        <taxon>Bacillales Family XII. Incertae Sedis</taxon>
        <taxon>Exiguobacterium</taxon>
    </lineage>
</organism>
<dbReference type="Proteomes" id="UP000053797">
    <property type="component" value="Unassembled WGS sequence"/>
</dbReference>
<dbReference type="OrthoDB" id="2356060at2"/>
<evidence type="ECO:0000313" key="4">
    <source>
        <dbReference type="EMBL" id="MEI4461740.1"/>
    </source>
</evidence>
<dbReference type="EMBL" id="LNQL01000001">
    <property type="protein sequence ID" value="KSU50267.1"/>
    <property type="molecule type" value="Genomic_DNA"/>
</dbReference>
<reference evidence="3 6" key="2">
    <citation type="journal article" date="2016" name="Front. Microbiol.">
        <title>Genomic Resource of Rice Seed Associated Bacteria.</title>
        <authorList>
            <person name="Midha S."/>
            <person name="Bansal K."/>
            <person name="Sharma S."/>
            <person name="Kumar N."/>
            <person name="Patil P.P."/>
            <person name="Chaudhry V."/>
            <person name="Patil P.B."/>
        </authorList>
    </citation>
    <scope>NUCLEOTIDE SEQUENCE [LARGE SCALE GENOMIC DNA]</scope>
    <source>
        <strain evidence="3 6">RSA11</strain>
    </source>
</reference>
<dbReference type="AlphaFoldDB" id="A0A0V8GJ14"/>
<keyword evidence="7" id="KW-1185">Reference proteome</keyword>
<name>A0A0V8GJ14_9BACL</name>
<dbReference type="SUPFAM" id="SSF53474">
    <property type="entry name" value="alpha/beta-Hydrolases"/>
    <property type="match status" value="1"/>
</dbReference>
<protein>
    <submittedName>
        <fullName evidence="2">Alpha/beta hydrolase</fullName>
    </submittedName>
</protein>
<dbReference type="Proteomes" id="UP001387110">
    <property type="component" value="Unassembled WGS sequence"/>
</dbReference>
<sequence length="234" mass="26970">MVEQPTGIIVLVYPLQLRARPSEALIRVLEREYEVLLVDAPRRISFEEHGQLLKEALREAGKRKLPIHIVACSMGALVVNRLLQEYELPVASLAFISPLFDWHPSKQLGGVKQVFASAFDRFRPDAPLGTLPFGQSTEDTVRIGELTYAQYREIEEEIVVHDEERKKLPRVNLACFYAPDDQFADVKLTLEVCRKMGGDQIYLQRLHGFPHFSFERLNTRFAEKLMLFFKLVEE</sequence>
<gene>
    <name evidence="2" type="ORF">AS033_02500</name>
    <name evidence="3" type="ORF">RSA11_12675</name>
    <name evidence="4" type="ORF">SZL87_04765</name>
</gene>
<accession>A0A0V8GJ14</accession>
<evidence type="ECO:0000313" key="5">
    <source>
        <dbReference type="Proteomes" id="UP000053797"/>
    </source>
</evidence>
<keyword evidence="2" id="KW-0378">Hydrolase</keyword>
<dbReference type="InterPro" id="IPR022742">
    <property type="entry name" value="Hydrolase_4"/>
</dbReference>
<dbReference type="EMBL" id="LDQV01000029">
    <property type="protein sequence ID" value="KTR25905.1"/>
    <property type="molecule type" value="Genomic_DNA"/>
</dbReference>
<evidence type="ECO:0000313" key="3">
    <source>
        <dbReference type="EMBL" id="KTR25905.1"/>
    </source>
</evidence>
<comment type="caution">
    <text evidence="2">The sequence shown here is derived from an EMBL/GenBank/DDBJ whole genome shotgun (WGS) entry which is preliminary data.</text>
</comment>